<dbReference type="PANTHER" id="PTHR15830:SF10">
    <property type="entry name" value="TELOMERE LENGTH REGULATION PROTEIN TEL2 HOMOLOG"/>
    <property type="match status" value="1"/>
</dbReference>
<dbReference type="GO" id="GO:0042162">
    <property type="term" value="F:telomeric DNA binding"/>
    <property type="evidence" value="ECO:0007669"/>
    <property type="project" value="TreeGrafter"/>
</dbReference>
<dbReference type="PROSITE" id="PS50942">
    <property type="entry name" value="ENTH"/>
    <property type="match status" value="1"/>
</dbReference>
<dbReference type="Gene3D" id="1.25.40.90">
    <property type="match status" value="1"/>
</dbReference>
<feature type="domain" description="ENTH" evidence="3">
    <location>
        <begin position="1"/>
        <end position="131"/>
    </location>
</feature>
<feature type="compositionally biased region" description="Polar residues" evidence="2">
    <location>
        <begin position="272"/>
        <end position="286"/>
    </location>
</feature>
<dbReference type="InterPro" id="IPR013809">
    <property type="entry name" value="ENTH"/>
</dbReference>
<reference evidence="5" key="1">
    <citation type="submission" date="2020-01" db="EMBL/GenBank/DDBJ databases">
        <title>Draft genome sequence of the Termite Coptotermes fromosanus.</title>
        <authorList>
            <person name="Itakura S."/>
            <person name="Yosikawa Y."/>
            <person name="Umezawa K."/>
        </authorList>
    </citation>
    <scope>NUCLEOTIDE SEQUENCE [LARGE SCALE GENOMIC DNA]</scope>
</reference>
<feature type="compositionally biased region" description="Polar residues" evidence="2">
    <location>
        <begin position="241"/>
        <end position="255"/>
    </location>
</feature>
<gene>
    <name evidence="4" type="ORF">Cfor_12871</name>
</gene>
<evidence type="ECO:0000313" key="4">
    <source>
        <dbReference type="EMBL" id="GFG31308.1"/>
    </source>
</evidence>
<protein>
    <recommendedName>
        <fullName evidence="3">ENTH domain-containing protein</fullName>
    </recommendedName>
</protein>
<feature type="region of interest" description="Disordered" evidence="2">
    <location>
        <begin position="358"/>
        <end position="399"/>
    </location>
</feature>
<dbReference type="InterPro" id="IPR038528">
    <property type="entry name" value="TEL2_C_sf"/>
</dbReference>
<dbReference type="InParanoid" id="A0A6L2PL89"/>
<dbReference type="Pfam" id="PF01417">
    <property type="entry name" value="ENTH"/>
    <property type="match status" value="1"/>
</dbReference>
<dbReference type="SUPFAM" id="SSF48464">
    <property type="entry name" value="ENTH/VHS domain"/>
    <property type="match status" value="1"/>
</dbReference>
<dbReference type="GO" id="GO:0005829">
    <property type="term" value="C:cytosol"/>
    <property type="evidence" value="ECO:0007669"/>
    <property type="project" value="TreeGrafter"/>
</dbReference>
<feature type="compositionally biased region" description="Low complexity" evidence="2">
    <location>
        <begin position="358"/>
        <end position="389"/>
    </location>
</feature>
<dbReference type="Pfam" id="PF10193">
    <property type="entry name" value="Telomere_reg-2"/>
    <property type="match status" value="1"/>
</dbReference>
<feature type="compositionally biased region" description="Basic and acidic residues" evidence="2">
    <location>
        <begin position="166"/>
        <end position="177"/>
    </location>
</feature>
<dbReference type="FunFam" id="1.25.40.90:FF:000006">
    <property type="entry name" value="Clathrin interactor 1"/>
    <property type="match status" value="1"/>
</dbReference>
<keyword evidence="5" id="KW-1185">Reference proteome</keyword>
<evidence type="ECO:0000313" key="5">
    <source>
        <dbReference type="Proteomes" id="UP000502823"/>
    </source>
</evidence>
<feature type="compositionally biased region" description="Basic and acidic residues" evidence="2">
    <location>
        <begin position="218"/>
        <end position="240"/>
    </location>
</feature>
<dbReference type="EMBL" id="BLKM01000294">
    <property type="protein sequence ID" value="GFG31308.1"/>
    <property type="molecule type" value="Genomic_DNA"/>
</dbReference>
<dbReference type="GO" id="GO:0051879">
    <property type="term" value="F:Hsp90 protein binding"/>
    <property type="evidence" value="ECO:0007669"/>
    <property type="project" value="TreeGrafter"/>
</dbReference>
<dbReference type="FunCoup" id="A0A6L2PL89">
    <property type="interactions" value="458"/>
</dbReference>
<dbReference type="InterPro" id="IPR051970">
    <property type="entry name" value="TEL2_Regulation"/>
</dbReference>
<dbReference type="SMART" id="SM00273">
    <property type="entry name" value="ENTH"/>
    <property type="match status" value="1"/>
</dbReference>
<dbReference type="CDD" id="cd16989">
    <property type="entry name" value="ENTH_EpsinR"/>
    <property type="match status" value="1"/>
</dbReference>
<evidence type="ECO:0000256" key="1">
    <source>
        <dbReference type="ARBA" id="ARBA00006133"/>
    </source>
</evidence>
<feature type="region of interest" description="Disordered" evidence="2">
    <location>
        <begin position="166"/>
        <end position="330"/>
    </location>
</feature>
<evidence type="ECO:0000256" key="2">
    <source>
        <dbReference type="SAM" id="MobiDB-lite"/>
    </source>
</evidence>
<dbReference type="PANTHER" id="PTHR15830">
    <property type="entry name" value="TELOMERE LENGTH REGULATION PROTEIN TEL2 FAMILY MEMBER"/>
    <property type="match status" value="1"/>
</dbReference>
<name>A0A6L2PL89_COPFO</name>
<dbReference type="Gene3D" id="1.25.40.720">
    <property type="entry name" value="Telomere length regulation protein 2, C-terminal domain"/>
    <property type="match status" value="2"/>
</dbReference>
<dbReference type="Proteomes" id="UP000502823">
    <property type="component" value="Unassembled WGS sequence"/>
</dbReference>
<comment type="caution">
    <text evidence="4">The sequence shown here is derived from an EMBL/GenBank/DDBJ whole genome shotgun (WGS) entry which is preliminary data.</text>
</comment>
<accession>A0A6L2PL89</accession>
<dbReference type="OrthoDB" id="4033880at2759"/>
<dbReference type="InterPro" id="IPR008942">
    <property type="entry name" value="ENTH_VHS"/>
</dbReference>
<dbReference type="GO" id="GO:0051083">
    <property type="term" value="P:'de novo' cotranslational protein folding"/>
    <property type="evidence" value="ECO:0007669"/>
    <property type="project" value="TreeGrafter"/>
</dbReference>
<evidence type="ECO:0000259" key="3">
    <source>
        <dbReference type="PROSITE" id="PS50942"/>
    </source>
</evidence>
<sequence length="1433" mass="159369">MNYTEIEAKVREATNDDSWGPTGALMQEVAQGTFTYEHFPEVMSMLWKRMLQDNKKNWRRTYKSLLLLNYLVRNGSERVVTSAREHIYDLRSLENYTYVDEYGKDLGINVRHKVHELIDFIQDDDKLREERKKAKKNKDKYVGMSSDAMGMRFGGSGGWDDTPHWKKDDFGDWDPDKGGGMSRGSGRHGSRNFDDMGNNSDDGERYDSDGEGGTQTKRGREYRDKDSDSLDSTEKRDRNGSKPSTPARTKPTTSVKKIDLGAAVHYGKDPHSLNSSPMKSNPNASRETVGKGQGDLLSDILGGSAAPGLVDDDFNPRASEKSHASSAGEFGDFTSAFAKPAAPSSGNDEFADFSSAFSESATPSSNTVGSSSQQFSSGTVSSQTTVLSSNGNIATQRSHELEGNTALGTLMREQDNHSLSSAVAVSPCLKKTEENSENLDQFAKEVKISNHNSMEQNIESQGSSTVTDNITLKCKISEVVSSLMALKLPDKSDNGKSLIKSLADFLPGPFTPQKFCGVDVLSSDLAWFYEFHYRQILEIILEQYSREWIDVETEVLISKLMVIDGSGVILLYETLQVLTGALREAKGPCQKLDFIIDTLEKLVRSGAFVSAVLDHCSIRNVNDERNVNVMIVQDHVDQIWEGVVQLMMSLPSRVSNKMKRATKDTFVPDLYCKILCCRVAQCVQFLSEAVCNKCLPLKPQGLSVLLSKLIIHFNDGRKSGGIHTLIQIFEQWCSSRQYHIVVQNIFLNLHLEAIETVAKMILEKCSNPSAVYNILGKTVCQSQTWKHVLCTKMLLMSYYDWADSTLIENLVGYLAYIHFEDLYTKVCTGSVSVIPNGGMLIDVLISLLTVWGDRSALNHTPVEQHIYISQAVILCVEYFQTSYHTVLKESEQSPEIRALTDSDRKIIENELFAGIPVHLESPLESVRVTGIVTAEMVTSVLHRGGEPKLKFDYEGLSKEADSILKALKKLSPREMKFEVKDKQDVVQDHAYCNMRMQSNDTILGNELLQHLEFDCGLALAIVDGTNLNVNGSVKAEKCDEINAGKFVDVTDEDKQIRQIDSDDCLDSDDDLIPYDTSDDVKLSTKKRPKYLRDLRDGLLETEDHERFSESLEVCEALIMAQLPDDDVSLGFELLEILLCLEEKFCVDSFDTCRYAASVAIVSTFPQPCAEYLISQFNTGFGKYSIGQRLFMLDCLAGTAKKLSEVQTRVEDLVDIKVTKHTQVGTIKKYGTRNTKEDTVSNTVLVSAKDIIRKRIESHTRRFTSAPKPVPVGQANKFSAVAGSFFFPLLYGIGPSSGGSSLLSSSYADCDCLLLVHFLHTIAVIMASSINCPSSVRMGKELLDLCWTLRYHSQAKVRLAVMGCVGAVVVAVPDSRLMSDMYESLLECRLWLLEVMKTGLRQGDPDSGCREFAAYVLVLIENVIGEGLVGTWFC</sequence>
<feature type="compositionally biased region" description="Basic and acidic residues" evidence="2">
    <location>
        <begin position="314"/>
        <end position="323"/>
    </location>
</feature>
<comment type="similarity">
    <text evidence="1">Belongs to the TEL2 family.</text>
</comment>
<proteinExistence type="inferred from homology"/>
<dbReference type="InterPro" id="IPR019337">
    <property type="entry name" value="Telomere_length_regulation_dom"/>
</dbReference>
<organism evidence="4 5">
    <name type="scientific">Coptotermes formosanus</name>
    <name type="common">Formosan subterranean termite</name>
    <dbReference type="NCBI Taxonomy" id="36987"/>
    <lineage>
        <taxon>Eukaryota</taxon>
        <taxon>Metazoa</taxon>
        <taxon>Ecdysozoa</taxon>
        <taxon>Arthropoda</taxon>
        <taxon>Hexapoda</taxon>
        <taxon>Insecta</taxon>
        <taxon>Pterygota</taxon>
        <taxon>Neoptera</taxon>
        <taxon>Polyneoptera</taxon>
        <taxon>Dictyoptera</taxon>
        <taxon>Blattodea</taxon>
        <taxon>Blattoidea</taxon>
        <taxon>Termitoidae</taxon>
        <taxon>Rhinotermitidae</taxon>
        <taxon>Coptotermes</taxon>
    </lineage>
</organism>